<dbReference type="RefSeq" id="WP_089876293.1">
    <property type="nucleotide sequence ID" value="NZ_FOYS01000001.1"/>
</dbReference>
<accession>A0A1I6FW38</accession>
<dbReference type="OrthoDB" id="382641at2157"/>
<evidence type="ECO:0000313" key="2">
    <source>
        <dbReference type="EMBL" id="SFR34118.1"/>
    </source>
</evidence>
<name>A0A1I6FW38_9EURY</name>
<gene>
    <name evidence="2" type="ORF">SAMN04488124_0408</name>
</gene>
<organism evidence="2 3">
    <name type="scientific">Halogeometricum limi</name>
    <dbReference type="NCBI Taxonomy" id="555875"/>
    <lineage>
        <taxon>Archaea</taxon>
        <taxon>Methanobacteriati</taxon>
        <taxon>Methanobacteriota</taxon>
        <taxon>Stenosarchaea group</taxon>
        <taxon>Halobacteria</taxon>
        <taxon>Halobacteriales</taxon>
        <taxon>Haloferacaceae</taxon>
        <taxon>Halogeometricum</taxon>
    </lineage>
</organism>
<dbReference type="EMBL" id="FOYS01000001">
    <property type="protein sequence ID" value="SFR34118.1"/>
    <property type="molecule type" value="Genomic_DNA"/>
</dbReference>
<protein>
    <submittedName>
        <fullName evidence="2">Uncharacterized protein</fullName>
    </submittedName>
</protein>
<dbReference type="AlphaFoldDB" id="A0A1I6FW38"/>
<evidence type="ECO:0000313" key="3">
    <source>
        <dbReference type="Proteomes" id="UP000243250"/>
    </source>
</evidence>
<keyword evidence="1" id="KW-1133">Transmembrane helix</keyword>
<dbReference type="STRING" id="555875.SAMN04488124_0408"/>
<evidence type="ECO:0000256" key="1">
    <source>
        <dbReference type="SAM" id="Phobius"/>
    </source>
</evidence>
<dbReference type="Proteomes" id="UP000243250">
    <property type="component" value="Unassembled WGS sequence"/>
</dbReference>
<feature type="transmembrane region" description="Helical" evidence="1">
    <location>
        <begin position="22"/>
        <end position="41"/>
    </location>
</feature>
<sequence length="84" mass="8914">MMALVEDLRAHVSKDDLSSQEVAGHVLLTIELFLFAAMVFGRSKATAGLLPPDIAFSISQSAIIAYAALNCTLILCVLAMGEMS</sequence>
<keyword evidence="1" id="KW-0812">Transmembrane</keyword>
<keyword evidence="1" id="KW-0472">Membrane</keyword>
<feature type="transmembrane region" description="Helical" evidence="1">
    <location>
        <begin position="62"/>
        <end position="81"/>
    </location>
</feature>
<proteinExistence type="predicted"/>
<keyword evidence="3" id="KW-1185">Reference proteome</keyword>
<reference evidence="3" key="1">
    <citation type="submission" date="2016-10" db="EMBL/GenBank/DDBJ databases">
        <authorList>
            <person name="Varghese N."/>
            <person name="Submissions S."/>
        </authorList>
    </citation>
    <scope>NUCLEOTIDE SEQUENCE [LARGE SCALE GENOMIC DNA]</scope>
    <source>
        <strain evidence="3">CGMCC 1.8711</strain>
    </source>
</reference>